<organism evidence="2 3">
    <name type="scientific">Natronoarchaeum philippinense</name>
    <dbReference type="NCBI Taxonomy" id="558529"/>
    <lineage>
        <taxon>Archaea</taxon>
        <taxon>Methanobacteriati</taxon>
        <taxon>Methanobacteriota</taxon>
        <taxon>Stenosarchaea group</taxon>
        <taxon>Halobacteria</taxon>
        <taxon>Halobacteriales</taxon>
        <taxon>Natronoarchaeaceae</taxon>
    </lineage>
</organism>
<dbReference type="Gene3D" id="2.60.40.10">
    <property type="entry name" value="Immunoglobulins"/>
    <property type="match status" value="2"/>
</dbReference>
<protein>
    <recommendedName>
        <fullName evidence="1">PKD domain-containing protein</fullName>
    </recommendedName>
</protein>
<evidence type="ECO:0000259" key="1">
    <source>
        <dbReference type="Pfam" id="PF18911"/>
    </source>
</evidence>
<dbReference type="InterPro" id="IPR013783">
    <property type="entry name" value="Ig-like_fold"/>
</dbReference>
<dbReference type="Pfam" id="PF18911">
    <property type="entry name" value="PKD_4"/>
    <property type="match status" value="1"/>
</dbReference>
<gene>
    <name evidence="2" type="ORF">SAMN06269185_0009</name>
</gene>
<reference evidence="3" key="1">
    <citation type="submission" date="2017-09" db="EMBL/GenBank/DDBJ databases">
        <authorList>
            <person name="Varghese N."/>
            <person name="Submissions S."/>
        </authorList>
    </citation>
    <scope>NUCLEOTIDE SEQUENCE [LARGE SCALE GENOMIC DNA]</scope>
    <source>
        <strain evidence="3">DSM 27208</strain>
    </source>
</reference>
<sequence length="1007" mass="110744">MKFVRVVLLGLVVTGALTPIAATGSPTVSPALDTDKPFAEAGLDQTATVGDRVLLDGGGSRAASGVVSQYDWTITGPNGSTFQPACSRCVRTSFVPNRSGRYAVTLTVTDDSGRSHADTMYVDARVVDGPSVSISGPRRLVRGRTGEFTADVRTGDAELSRIRWSVDDTEIQNGSLDGPGTVSLQRSFDDSGTSILRATVRDGAGRTQTVTHRVRVTGTGVSNTDPADPELTVRGPQLLTGTAPFDATYEIAGPDADAVDGATWYDDDGARGDRPRLDTQWKAGTHQLFAAASIGPNAYPAAFDNGTRVVVDPRPQVSVNVSQSDATLTGTISASDGFGNLDSVTLYVDGESSRQWSPDSGSGFRTGFSVSLPAEQDSSQVRVVATDERGQTAAASNTAGEPEIVRSGFVNGPVDSYHERIDPDRYTAVHETVVELNGVDPSTVSPQLSSIFDYSDLRQLEAPRRHYDPDTGRLTITSEWAGKAPSSYTFSITSNQLEYDRSSFTVTNSPPEPRIEIVDEGQDSHYEGHLLRVDVSGTFDPDGDKLYFNVQDRRRNSDDPDVIGIEFDDTPGLNIIGEQHRVDLSSKLYDYWSPDITSVEEVSTGPYNANDSIRFRFETETYQLANPEYTPSFDVQFRGSTGRVIELNKEVRGSTTGPDPAPKEFDHPRYVGTVEVDASSYLDSTNPYIGLANVEQPSQSRQLVELPSVNVFERDKLQRNNVEVTDIQYMQAKKYQKRTSSVRTRIRYQSMGYRIQSSSRSLDTITIESRETRPVVVDTKTFSSRARRKQYISTHPLWSTAGTTEQQTTREVTEWYDTRHSARGYTGKKRVRTTCSGPEAYRYGGRCVPSTALDSNTQYLHRYSKKKKIHETMYVAEKRETRNQWTHHRNVNSRLIASLLTRNSDLRIGSRQYSTQWNLVKSSDETFVSNSYEDPSDVIKTMAAVKTDLQYTKVGITPPDNKLMTIRQLDGDTVFAGYKTRKEIVDAVKSGAHISTTGCSIDGSIGC</sequence>
<accession>A0A285N0R1</accession>
<dbReference type="EMBL" id="OBEJ01000001">
    <property type="protein sequence ID" value="SNZ02387.1"/>
    <property type="molecule type" value="Genomic_DNA"/>
</dbReference>
<name>A0A285N0R1_NATPI</name>
<dbReference type="InterPro" id="IPR000601">
    <property type="entry name" value="PKD_dom"/>
</dbReference>
<dbReference type="AlphaFoldDB" id="A0A285N0R1"/>
<dbReference type="Proteomes" id="UP000219453">
    <property type="component" value="Unassembled WGS sequence"/>
</dbReference>
<evidence type="ECO:0000313" key="2">
    <source>
        <dbReference type="EMBL" id="SNZ02387.1"/>
    </source>
</evidence>
<feature type="domain" description="PKD" evidence="1">
    <location>
        <begin position="35"/>
        <end position="121"/>
    </location>
</feature>
<dbReference type="SUPFAM" id="SSF49299">
    <property type="entry name" value="PKD domain"/>
    <property type="match status" value="1"/>
</dbReference>
<evidence type="ECO:0000313" key="3">
    <source>
        <dbReference type="Proteomes" id="UP000219453"/>
    </source>
</evidence>
<dbReference type="CDD" id="cd00146">
    <property type="entry name" value="PKD"/>
    <property type="match status" value="1"/>
</dbReference>
<dbReference type="InterPro" id="IPR035986">
    <property type="entry name" value="PKD_dom_sf"/>
</dbReference>
<keyword evidence="3" id="KW-1185">Reference proteome</keyword>
<dbReference type="RefSeq" id="WP_143824881.1">
    <property type="nucleotide sequence ID" value="NZ_OBEJ01000001.1"/>
</dbReference>
<proteinExistence type="predicted"/>
<dbReference type="OrthoDB" id="248699at2157"/>